<feature type="compositionally biased region" description="Polar residues" evidence="1">
    <location>
        <begin position="347"/>
        <end position="361"/>
    </location>
</feature>
<proteinExistence type="predicted"/>
<gene>
    <name evidence="2" type="ORF">CXQ85_004965</name>
</gene>
<dbReference type="GeneID" id="37010295"/>
<dbReference type="VEuPathDB" id="FungiDB:CXQ85_004965"/>
<protein>
    <submittedName>
        <fullName evidence="2">Uncharacterized protein</fullName>
    </submittedName>
</protein>
<dbReference type="SUPFAM" id="SSF50129">
    <property type="entry name" value="GroES-like"/>
    <property type="match status" value="1"/>
</dbReference>
<dbReference type="RefSeq" id="XP_025343337.1">
    <property type="nucleotide sequence ID" value="XM_025488570.1"/>
</dbReference>
<organism evidence="2 3">
    <name type="scientific">Candidozyma haemuli</name>
    <dbReference type="NCBI Taxonomy" id="45357"/>
    <lineage>
        <taxon>Eukaryota</taxon>
        <taxon>Fungi</taxon>
        <taxon>Dikarya</taxon>
        <taxon>Ascomycota</taxon>
        <taxon>Saccharomycotina</taxon>
        <taxon>Pichiomycetes</taxon>
        <taxon>Metschnikowiaceae</taxon>
        <taxon>Candidozyma</taxon>
    </lineage>
</organism>
<reference evidence="2 3" key="1">
    <citation type="submission" date="2017-12" db="EMBL/GenBank/DDBJ databases">
        <title>Genome Sequence of a Multidrug-Resistant Candida haemulonii Isolate from a Patient with Chronic Leg Ulcers in Israel.</title>
        <authorList>
            <person name="Chow N.A."/>
            <person name="Gade L."/>
            <person name="Batra D."/>
            <person name="Rowe L.A."/>
            <person name="Ben-Ami R."/>
            <person name="Loparev V.N."/>
            <person name="Litvintseva A.P."/>
        </authorList>
    </citation>
    <scope>NUCLEOTIDE SEQUENCE [LARGE SCALE GENOMIC DNA]</scope>
    <source>
        <strain evidence="2 3">B11899</strain>
    </source>
</reference>
<comment type="caution">
    <text evidence="2">The sequence shown here is derived from an EMBL/GenBank/DDBJ whole genome shotgun (WGS) entry which is preliminary data.</text>
</comment>
<dbReference type="EMBL" id="PKFO01000008">
    <property type="protein sequence ID" value="PVH22397.1"/>
    <property type="molecule type" value="Genomic_DNA"/>
</dbReference>
<evidence type="ECO:0000313" key="3">
    <source>
        <dbReference type="Proteomes" id="UP000244309"/>
    </source>
</evidence>
<name>A0A2V1AWC2_9ASCO</name>
<dbReference type="OrthoDB" id="4082978at2759"/>
<sequence>MTLTVSDSSLVTDMATHAPYWKTSTVNSLPIRRCLQSSGKLRESVIHLNSLSVSGNDALLRVRHVAVDYTRDFASVDQGVVPGSRIVAKLASSPLKLRDSELSASDKLFVFPVSACWIQCPDDPCKNCLHLLHLDFDAYETHRRFPCLRELVYGRTIDGGLQDYIRVAAPESSLVKVPSSVSLHDCCFLTDISLPFYSFCKDHLLGMLAREPHARVLVILNDAAKEANDCLLVINHLDLEHLFVTFVDMERLRKNPALVLNDYANEFHHVLVFAPGADAINAALAMSVKTKLESTKSRCKGNGPEDKTIYRVKLSYKDKFLMEELIQTLSTFSNTSTKSKKPLRSMSMGTLSSEDSYTNTAADEDSKKKLRFKKEAEVVTPRSPRTHISWLYCDDDYKLCTEEESECSLSRCHATTDINRLIRQKCRTRRVFYTNRPACHKKMNAFIFASDQ</sequence>
<feature type="region of interest" description="Disordered" evidence="1">
    <location>
        <begin position="335"/>
        <end position="362"/>
    </location>
</feature>
<dbReference type="Proteomes" id="UP000244309">
    <property type="component" value="Unassembled WGS sequence"/>
</dbReference>
<accession>A0A2V1AWC2</accession>
<dbReference type="InterPro" id="IPR011032">
    <property type="entry name" value="GroES-like_sf"/>
</dbReference>
<dbReference type="AlphaFoldDB" id="A0A2V1AWC2"/>
<keyword evidence="3" id="KW-1185">Reference proteome</keyword>
<evidence type="ECO:0000313" key="2">
    <source>
        <dbReference type="EMBL" id="PVH22397.1"/>
    </source>
</evidence>
<evidence type="ECO:0000256" key="1">
    <source>
        <dbReference type="SAM" id="MobiDB-lite"/>
    </source>
</evidence>
<dbReference type="Gene3D" id="3.90.180.10">
    <property type="entry name" value="Medium-chain alcohol dehydrogenases, catalytic domain"/>
    <property type="match status" value="1"/>
</dbReference>